<evidence type="ECO:0000256" key="1">
    <source>
        <dbReference type="ARBA" id="ARBA00007118"/>
    </source>
</evidence>
<accession>A0ABS8ZG33</accession>
<evidence type="ECO:0000313" key="4">
    <source>
        <dbReference type="EMBL" id="MCE7004797.1"/>
    </source>
</evidence>
<dbReference type="EMBL" id="JAJVCN010000001">
    <property type="protein sequence ID" value="MCE7004797.1"/>
    <property type="molecule type" value="Genomic_DNA"/>
</dbReference>
<proteinExistence type="inferred from homology"/>
<dbReference type="PANTHER" id="PTHR43673">
    <property type="entry name" value="NAD(P)H NITROREDUCTASE YDGI-RELATED"/>
    <property type="match status" value="1"/>
</dbReference>
<organism evidence="4 5">
    <name type="scientific">Kibdelosporangium philippinense</name>
    <dbReference type="NCBI Taxonomy" id="211113"/>
    <lineage>
        <taxon>Bacteria</taxon>
        <taxon>Bacillati</taxon>
        <taxon>Actinomycetota</taxon>
        <taxon>Actinomycetes</taxon>
        <taxon>Pseudonocardiales</taxon>
        <taxon>Pseudonocardiaceae</taxon>
        <taxon>Kibdelosporangium</taxon>
    </lineage>
</organism>
<dbReference type="SUPFAM" id="SSF55469">
    <property type="entry name" value="FMN-dependent nitroreductase-like"/>
    <property type="match status" value="1"/>
</dbReference>
<protein>
    <submittedName>
        <fullName evidence="4">Nitroreductase family protein</fullName>
    </submittedName>
</protein>
<evidence type="ECO:0000256" key="2">
    <source>
        <dbReference type="ARBA" id="ARBA00023002"/>
    </source>
</evidence>
<dbReference type="Gene3D" id="3.40.109.10">
    <property type="entry name" value="NADH Oxidase"/>
    <property type="match status" value="1"/>
</dbReference>
<gene>
    <name evidence="4" type="ORF">LWC34_18490</name>
</gene>
<sequence>MELTPDQLLSTTRAVRKRLDLTRPVPRHLIEECVDLAVQAPTGRNRQRWHFVVVTDTQRRAALAAEFRLALARPAPPMSELDQRRAYVKPEAMERMWAGADHLYRIMDQVPAIVIPYVEGRTDNADVAQQASTWGSILPAVWSFMLAARARGLGTCWTTGHAGRERQIAEILGAPDDVMAAAFIPVAYTIGTSFQPAKRIPRGEVLHWDSW</sequence>
<dbReference type="Pfam" id="PF00881">
    <property type="entry name" value="Nitroreductase"/>
    <property type="match status" value="1"/>
</dbReference>
<dbReference type="InterPro" id="IPR000415">
    <property type="entry name" value="Nitroreductase-like"/>
</dbReference>
<name>A0ABS8ZG33_9PSEU</name>
<keyword evidence="2" id="KW-0560">Oxidoreductase</keyword>
<dbReference type="RefSeq" id="WP_233726276.1">
    <property type="nucleotide sequence ID" value="NZ_JAJVCN010000001.1"/>
</dbReference>
<keyword evidence="5" id="KW-1185">Reference proteome</keyword>
<dbReference type="PANTHER" id="PTHR43673:SF10">
    <property type="entry name" value="NADH DEHYDROGENASE_NAD(P)H NITROREDUCTASE XCC3605-RELATED"/>
    <property type="match status" value="1"/>
</dbReference>
<comment type="similarity">
    <text evidence="1">Belongs to the nitroreductase family.</text>
</comment>
<reference evidence="4 5" key="1">
    <citation type="submission" date="2021-12" db="EMBL/GenBank/DDBJ databases">
        <title>Genome sequence of Kibdelosporangium philippinense ATCC 49844.</title>
        <authorList>
            <person name="Fedorov E.A."/>
            <person name="Omeragic M."/>
            <person name="Shalygina K.F."/>
            <person name="Maclea K.S."/>
        </authorList>
    </citation>
    <scope>NUCLEOTIDE SEQUENCE [LARGE SCALE GENOMIC DNA]</scope>
    <source>
        <strain evidence="4 5">ATCC 49844</strain>
    </source>
</reference>
<evidence type="ECO:0000259" key="3">
    <source>
        <dbReference type="Pfam" id="PF00881"/>
    </source>
</evidence>
<evidence type="ECO:0000313" key="5">
    <source>
        <dbReference type="Proteomes" id="UP001521150"/>
    </source>
</evidence>
<feature type="domain" description="Nitroreductase" evidence="3">
    <location>
        <begin position="13"/>
        <end position="186"/>
    </location>
</feature>
<dbReference type="InterPro" id="IPR029479">
    <property type="entry name" value="Nitroreductase"/>
</dbReference>
<comment type="caution">
    <text evidence="4">The sequence shown here is derived from an EMBL/GenBank/DDBJ whole genome shotgun (WGS) entry which is preliminary data.</text>
</comment>
<dbReference type="Proteomes" id="UP001521150">
    <property type="component" value="Unassembled WGS sequence"/>
</dbReference>